<proteinExistence type="predicted"/>
<dbReference type="Proteomes" id="UP000093412">
    <property type="component" value="Unassembled WGS sequence"/>
</dbReference>
<evidence type="ECO:0000313" key="2">
    <source>
        <dbReference type="Proteomes" id="UP000093412"/>
    </source>
</evidence>
<name>A0ABX2YD56_9CELL</name>
<dbReference type="EMBL" id="MAQA01000003">
    <property type="protein sequence ID" value="OCI32906.1"/>
    <property type="molecule type" value="Genomic_DNA"/>
</dbReference>
<organism evidence="1 2">
    <name type="scientific">Oerskovia enterophila</name>
    <dbReference type="NCBI Taxonomy" id="43678"/>
    <lineage>
        <taxon>Bacteria</taxon>
        <taxon>Bacillati</taxon>
        <taxon>Actinomycetota</taxon>
        <taxon>Actinomycetes</taxon>
        <taxon>Micrococcales</taxon>
        <taxon>Cellulomonadaceae</taxon>
        <taxon>Oerskovia</taxon>
    </lineage>
</organism>
<accession>A0ABX2YD56</accession>
<keyword evidence="2" id="KW-1185">Reference proteome</keyword>
<comment type="caution">
    <text evidence="1">The sequence shown here is derived from an EMBL/GenBank/DDBJ whole genome shotgun (WGS) entry which is preliminary data.</text>
</comment>
<protein>
    <submittedName>
        <fullName evidence="1">Uncharacterized protein</fullName>
    </submittedName>
</protein>
<reference evidence="1 2" key="1">
    <citation type="submission" date="2016-06" db="EMBL/GenBank/DDBJ databases">
        <title>Genome sequence of Oerskovia enterophila DSM 43852.</title>
        <authorList>
            <person name="Poehlein A."/>
            <person name="Jag V."/>
            <person name="Bengelsdorf F.R."/>
            <person name="Daniel R."/>
            <person name="Duerre P."/>
        </authorList>
    </citation>
    <scope>NUCLEOTIDE SEQUENCE [LARGE SCALE GENOMIC DNA]</scope>
    <source>
        <strain evidence="1 2">DSM 43852</strain>
    </source>
</reference>
<evidence type="ECO:0000313" key="1">
    <source>
        <dbReference type="EMBL" id="OCI32906.1"/>
    </source>
</evidence>
<gene>
    <name evidence="1" type="ORF">OERS_04980</name>
</gene>
<dbReference type="RefSeq" id="WP_068624156.1">
    <property type="nucleotide sequence ID" value="NZ_MAQA01000003.1"/>
</dbReference>
<sequence>MSTPPVSDELFEAVDAVRQTHGVRNHFDRQTQRTVYQCGCGESWASGEWDLPRVDNSAAIRRHFVQALADAGLLKDHPTDGARTPSR</sequence>